<accession>A0A7J7HDZ6</accession>
<keyword evidence="2" id="KW-0812">Transmembrane</keyword>
<feature type="region of interest" description="Disordered" evidence="1">
    <location>
        <begin position="1"/>
        <end position="22"/>
    </location>
</feature>
<evidence type="ECO:0000256" key="1">
    <source>
        <dbReference type="SAM" id="MobiDB-lite"/>
    </source>
</evidence>
<keyword evidence="2" id="KW-1133">Transmembrane helix</keyword>
<dbReference type="AlphaFoldDB" id="A0A7J7HDZ6"/>
<keyword evidence="2" id="KW-0472">Membrane</keyword>
<sequence>MAGGKETRPVASSHGRGEEIYVGPLGRHSSHLIKYFEEKQKLNQGAQYTSSGLKRSIFPHSILLVFLYPMYGMPMETTIVILAKPTIRCSEILVRNIHSSAVRDNLLGSWLQKVHYYRNATKLLYPIFKRKHNKISSTQWVLCMLLFYFLVYRMPVQCSQ</sequence>
<proteinExistence type="predicted"/>
<evidence type="ECO:0000313" key="4">
    <source>
        <dbReference type="Proteomes" id="UP000593564"/>
    </source>
</evidence>
<dbReference type="EMBL" id="JACBKZ010000004">
    <property type="protein sequence ID" value="KAF5951132.1"/>
    <property type="molecule type" value="Genomic_DNA"/>
</dbReference>
<evidence type="ECO:0000256" key="2">
    <source>
        <dbReference type="SAM" id="Phobius"/>
    </source>
</evidence>
<comment type="caution">
    <text evidence="3">The sequence shown here is derived from an EMBL/GenBank/DDBJ whole genome shotgun (WGS) entry which is preliminary data.</text>
</comment>
<feature type="transmembrane region" description="Helical" evidence="2">
    <location>
        <begin position="137"/>
        <end position="154"/>
    </location>
</feature>
<gene>
    <name evidence="3" type="ORF">HYC85_009076</name>
</gene>
<reference evidence="3 4" key="2">
    <citation type="submission" date="2020-07" db="EMBL/GenBank/DDBJ databases">
        <title>Genome assembly of wild tea tree DASZ reveals pedigree and selection history of tea varieties.</title>
        <authorList>
            <person name="Zhang W."/>
        </authorList>
    </citation>
    <scope>NUCLEOTIDE SEQUENCE [LARGE SCALE GENOMIC DNA]</scope>
    <source>
        <strain evidence="4">cv. G240</strain>
        <tissue evidence="3">Leaf</tissue>
    </source>
</reference>
<name>A0A7J7HDZ6_CAMSI</name>
<reference evidence="4" key="1">
    <citation type="journal article" date="2020" name="Nat. Commun.">
        <title>Genome assembly of wild tea tree DASZ reveals pedigree and selection history of tea varieties.</title>
        <authorList>
            <person name="Zhang W."/>
            <person name="Zhang Y."/>
            <person name="Qiu H."/>
            <person name="Guo Y."/>
            <person name="Wan H."/>
            <person name="Zhang X."/>
            <person name="Scossa F."/>
            <person name="Alseekh S."/>
            <person name="Zhang Q."/>
            <person name="Wang P."/>
            <person name="Xu L."/>
            <person name="Schmidt M.H."/>
            <person name="Jia X."/>
            <person name="Li D."/>
            <person name="Zhu A."/>
            <person name="Guo F."/>
            <person name="Chen W."/>
            <person name="Ni D."/>
            <person name="Usadel B."/>
            <person name="Fernie A.R."/>
            <person name="Wen W."/>
        </authorList>
    </citation>
    <scope>NUCLEOTIDE SEQUENCE [LARGE SCALE GENOMIC DNA]</scope>
    <source>
        <strain evidence="4">cv. G240</strain>
    </source>
</reference>
<organism evidence="3 4">
    <name type="scientific">Camellia sinensis</name>
    <name type="common">Tea plant</name>
    <name type="synonym">Thea sinensis</name>
    <dbReference type="NCBI Taxonomy" id="4442"/>
    <lineage>
        <taxon>Eukaryota</taxon>
        <taxon>Viridiplantae</taxon>
        <taxon>Streptophyta</taxon>
        <taxon>Embryophyta</taxon>
        <taxon>Tracheophyta</taxon>
        <taxon>Spermatophyta</taxon>
        <taxon>Magnoliopsida</taxon>
        <taxon>eudicotyledons</taxon>
        <taxon>Gunneridae</taxon>
        <taxon>Pentapetalae</taxon>
        <taxon>asterids</taxon>
        <taxon>Ericales</taxon>
        <taxon>Theaceae</taxon>
        <taxon>Camellia</taxon>
    </lineage>
</organism>
<keyword evidence="4" id="KW-1185">Reference proteome</keyword>
<protein>
    <submittedName>
        <fullName evidence="3">Uncharacterized protein</fullName>
    </submittedName>
</protein>
<evidence type="ECO:0000313" key="3">
    <source>
        <dbReference type="EMBL" id="KAF5951132.1"/>
    </source>
</evidence>
<dbReference type="Proteomes" id="UP000593564">
    <property type="component" value="Unassembled WGS sequence"/>
</dbReference>